<evidence type="ECO:0000313" key="7">
    <source>
        <dbReference type="Proteomes" id="UP001295684"/>
    </source>
</evidence>
<dbReference type="InterPro" id="IPR015915">
    <property type="entry name" value="Kelch-typ_b-propeller"/>
</dbReference>
<evidence type="ECO:0000256" key="3">
    <source>
        <dbReference type="PROSITE-ProRule" id="PRU00024"/>
    </source>
</evidence>
<keyword evidence="3" id="KW-0479">Metal-binding</keyword>
<feature type="compositionally biased region" description="Basic and acidic residues" evidence="4">
    <location>
        <begin position="35"/>
        <end position="46"/>
    </location>
</feature>
<feature type="region of interest" description="Disordered" evidence="4">
    <location>
        <begin position="1"/>
        <end position="46"/>
    </location>
</feature>
<dbReference type="Proteomes" id="UP001295684">
    <property type="component" value="Unassembled WGS sequence"/>
</dbReference>
<accession>A0AAD1U1R2</accession>
<dbReference type="SUPFAM" id="SSF117281">
    <property type="entry name" value="Kelch motif"/>
    <property type="match status" value="1"/>
</dbReference>
<dbReference type="PANTHER" id="PTHR24412:SF489">
    <property type="entry name" value="RING FINGER DOMAIN AND KELCH REPEAT-CONTAINING PROTEIN DDB_G0271372"/>
    <property type="match status" value="1"/>
</dbReference>
<keyword evidence="2" id="KW-0677">Repeat</keyword>
<evidence type="ECO:0000256" key="2">
    <source>
        <dbReference type="ARBA" id="ARBA00022737"/>
    </source>
</evidence>
<keyword evidence="1" id="KW-0880">Kelch repeat</keyword>
<comment type="caution">
    <text evidence="6">The sequence shown here is derived from an EMBL/GenBank/DDBJ whole genome shotgun (WGS) entry which is preliminary data.</text>
</comment>
<keyword evidence="7" id="KW-1185">Reference proteome</keyword>
<sequence>MFKMFDPSTDPRRRKKKKDKEKEDEKQSRQGFNAPKEKLARSGTKEIKVPVEEEKKEEVHDFNFCKAHKDKCVYYCKEEGIGLCNKCKQETHHSTTHHLHLVSELSQWILDQFISKIDETEDMRSALRERQEKLVVPERSFLFGLEMINHVFDTVIKEIENEKKKVMDDFKDMIAAHCKKKFEIRAKNIHKELDKCTSYLFTTSKVLTDTHKDKNYVDVCNEGPNIPYIDKSMKKFKDSINKAERYAVFCENDYQFVFHKDDFAKSLKELITKNVNISLTTDKKDSKFQDIGKMEPSSIVYVGEGSNLNELSLIHYNMEKNSRVEKQFEAPADDKSFPASGYRSICDTSKNLVYLYGGKTNGNYTTHSTYQLKQVNKEEGKYINIEKLDSLKYSRAYHGATIVKIDKAKYLLAVGGQQTHKSVHLPSFARDSDSESVASSVFETEVPRYSINECEIYDIKNNKWIELPQLNTKRSNTSVCQLEGSSVVYCFGGWNGKFSINSIERCDISYYLSDDSTIETSSDRVEELKADNFLDARRSHSTKSGSKSGGSKWTPIVVREAGVLTSAPNYRLFGPCNSIGCIALDENCILLFGGREDIRHGEMDKCYMFYGNNRVKSINPSDNLYEMQKWNQKLSMGDSFSNCSFYKNKSKALYALSDSCFIHYLEFDMEQWELKKI</sequence>
<dbReference type="InterPro" id="IPR000315">
    <property type="entry name" value="Znf_B-box"/>
</dbReference>
<proteinExistence type="predicted"/>
<organism evidence="6 7">
    <name type="scientific">Euplotes crassus</name>
    <dbReference type="NCBI Taxonomy" id="5936"/>
    <lineage>
        <taxon>Eukaryota</taxon>
        <taxon>Sar</taxon>
        <taxon>Alveolata</taxon>
        <taxon>Ciliophora</taxon>
        <taxon>Intramacronucleata</taxon>
        <taxon>Spirotrichea</taxon>
        <taxon>Hypotrichia</taxon>
        <taxon>Euplotida</taxon>
        <taxon>Euplotidae</taxon>
        <taxon>Moneuplotes</taxon>
    </lineage>
</organism>
<reference evidence="6" key="1">
    <citation type="submission" date="2023-07" db="EMBL/GenBank/DDBJ databases">
        <authorList>
            <consortium name="AG Swart"/>
            <person name="Singh M."/>
            <person name="Singh A."/>
            <person name="Seah K."/>
            <person name="Emmerich C."/>
        </authorList>
    </citation>
    <scope>NUCLEOTIDE SEQUENCE</scope>
    <source>
        <strain evidence="6">DP1</strain>
    </source>
</reference>
<dbReference type="PROSITE" id="PS50119">
    <property type="entry name" value="ZF_BBOX"/>
    <property type="match status" value="1"/>
</dbReference>
<evidence type="ECO:0000256" key="1">
    <source>
        <dbReference type="ARBA" id="ARBA00022441"/>
    </source>
</evidence>
<evidence type="ECO:0000256" key="4">
    <source>
        <dbReference type="SAM" id="MobiDB-lite"/>
    </source>
</evidence>
<keyword evidence="3" id="KW-0863">Zinc-finger</keyword>
<dbReference type="EMBL" id="CAMPGE010000998">
    <property type="protein sequence ID" value="CAI2359765.1"/>
    <property type="molecule type" value="Genomic_DNA"/>
</dbReference>
<dbReference type="SUPFAM" id="SSF57845">
    <property type="entry name" value="B-box zinc-binding domain"/>
    <property type="match status" value="1"/>
</dbReference>
<evidence type="ECO:0000259" key="5">
    <source>
        <dbReference type="PROSITE" id="PS50119"/>
    </source>
</evidence>
<gene>
    <name evidence="6" type="ORF">ECRASSUSDP1_LOCUS1059</name>
</gene>
<dbReference type="AlphaFoldDB" id="A0AAD1U1R2"/>
<dbReference type="Gene3D" id="2.120.10.80">
    <property type="entry name" value="Kelch-type beta propeller"/>
    <property type="match status" value="1"/>
</dbReference>
<feature type="domain" description="B box-type" evidence="5">
    <location>
        <begin position="60"/>
        <end position="105"/>
    </location>
</feature>
<evidence type="ECO:0000313" key="6">
    <source>
        <dbReference type="EMBL" id="CAI2359765.1"/>
    </source>
</evidence>
<keyword evidence="3" id="KW-0862">Zinc</keyword>
<protein>
    <recommendedName>
        <fullName evidence="5">B box-type domain-containing protein</fullName>
    </recommendedName>
</protein>
<name>A0AAD1U1R2_EUPCR</name>
<dbReference type="PANTHER" id="PTHR24412">
    <property type="entry name" value="KELCH PROTEIN"/>
    <property type="match status" value="1"/>
</dbReference>
<dbReference type="GO" id="GO:0008270">
    <property type="term" value="F:zinc ion binding"/>
    <property type="evidence" value="ECO:0007669"/>
    <property type="project" value="UniProtKB-KW"/>
</dbReference>